<dbReference type="Proteomes" id="UP001054252">
    <property type="component" value="Unassembled WGS sequence"/>
</dbReference>
<keyword evidence="5" id="KW-0560">Oxidoreductase</keyword>
<dbReference type="AlphaFoldDB" id="A0AAV5J8K6"/>
<evidence type="ECO:0000256" key="3">
    <source>
        <dbReference type="ARBA" id="ARBA00022617"/>
    </source>
</evidence>
<dbReference type="GO" id="GO:0020037">
    <property type="term" value="F:heme binding"/>
    <property type="evidence" value="ECO:0007669"/>
    <property type="project" value="InterPro"/>
</dbReference>
<evidence type="ECO:0000256" key="6">
    <source>
        <dbReference type="ARBA" id="ARBA00023004"/>
    </source>
</evidence>
<comment type="caution">
    <text evidence="9">The sequence shown here is derived from an EMBL/GenBank/DDBJ whole genome shotgun (WGS) entry which is preliminary data.</text>
</comment>
<sequence>MVGYTDILVAFLSILFLFYLRWNKNVPVRNWPVVGMLPALLHNRDRINDYGTQVLGQGKGTFLFKGPWFANMNFVVTSDYRNVHHIMSKKFGNYHKGPEFREIFEPLGGSIFNSDGDRWKSQQKLHHSLIKGSKFKFVVQRILKQKIYEGLIPVLESCSALGSVFDMQDVLHRLMFDNFCLLVLGFDPNCLSLEFPKVSYEKAFDEMEQGVFYRYIVPRSIWKLQKWLRVGQEKKMRKALGTFGKFLHEQILLKHENLSRKNADEEEEFDLLTAFMLGEYGVKSDRFLRDTALTLLAAGRDTIAAAMTWFVWLVATHPSVEEKILEEIEVNNLHGNEDGEWKIYSAEEMSKLVYLHGTVCEALRLYPPVPVVPRASIQPDVLPSGHHVSRNTKIFVSVYSMGRSKEIWGEDCLEFKPERWISEQGGIVYTPSYKFMPFLAGPRTCLGKDTSFYQIKIIALAIFQNYHVEVLENHPVAPSPSMVLTMQNGLHVRVSKRHH</sequence>
<evidence type="ECO:0000256" key="4">
    <source>
        <dbReference type="ARBA" id="ARBA00022723"/>
    </source>
</evidence>
<dbReference type="PRINTS" id="PR00385">
    <property type="entry name" value="P450"/>
</dbReference>
<reference evidence="9 10" key="1">
    <citation type="journal article" date="2021" name="Commun. Biol.">
        <title>The genome of Shorea leprosula (Dipterocarpaceae) highlights the ecological relevance of drought in aseasonal tropical rainforests.</title>
        <authorList>
            <person name="Ng K.K.S."/>
            <person name="Kobayashi M.J."/>
            <person name="Fawcett J.A."/>
            <person name="Hatakeyama M."/>
            <person name="Paape T."/>
            <person name="Ng C.H."/>
            <person name="Ang C.C."/>
            <person name="Tnah L.H."/>
            <person name="Lee C.T."/>
            <person name="Nishiyama T."/>
            <person name="Sese J."/>
            <person name="O'Brien M.J."/>
            <person name="Copetti D."/>
            <person name="Mohd Noor M.I."/>
            <person name="Ong R.C."/>
            <person name="Putra M."/>
            <person name="Sireger I.Z."/>
            <person name="Indrioko S."/>
            <person name="Kosugi Y."/>
            <person name="Izuno A."/>
            <person name="Isagi Y."/>
            <person name="Lee S.L."/>
            <person name="Shimizu K.K."/>
        </authorList>
    </citation>
    <scope>NUCLEOTIDE SEQUENCE [LARGE SCALE GENOMIC DNA]</scope>
    <source>
        <strain evidence="9">214</strain>
    </source>
</reference>
<evidence type="ECO:0000256" key="7">
    <source>
        <dbReference type="ARBA" id="ARBA00023033"/>
    </source>
</evidence>
<comment type="cofactor">
    <cofactor evidence="1 8">
        <name>heme</name>
        <dbReference type="ChEBI" id="CHEBI:30413"/>
    </cofactor>
</comment>
<dbReference type="Pfam" id="PF00067">
    <property type="entry name" value="p450"/>
    <property type="match status" value="1"/>
</dbReference>
<evidence type="ECO:0000313" key="9">
    <source>
        <dbReference type="EMBL" id="GKV07802.1"/>
    </source>
</evidence>
<proteinExistence type="inferred from homology"/>
<dbReference type="CDD" id="cd11064">
    <property type="entry name" value="CYP86A"/>
    <property type="match status" value="1"/>
</dbReference>
<dbReference type="EMBL" id="BPVZ01000028">
    <property type="protein sequence ID" value="GKV07802.1"/>
    <property type="molecule type" value="Genomic_DNA"/>
</dbReference>
<keyword evidence="6 8" id="KW-0408">Iron</keyword>
<keyword evidence="7" id="KW-0503">Monooxygenase</keyword>
<dbReference type="InterPro" id="IPR036396">
    <property type="entry name" value="Cyt_P450_sf"/>
</dbReference>
<keyword evidence="3 8" id="KW-0349">Heme</keyword>
<evidence type="ECO:0008006" key="11">
    <source>
        <dbReference type="Google" id="ProtNLM"/>
    </source>
</evidence>
<dbReference type="InterPro" id="IPR002401">
    <property type="entry name" value="Cyt_P450_E_grp-I"/>
</dbReference>
<protein>
    <recommendedName>
        <fullName evidence="11">Cytochrome P450</fullName>
    </recommendedName>
</protein>
<gene>
    <name evidence="9" type="ORF">SLEP1_g19523</name>
</gene>
<keyword evidence="4 8" id="KW-0479">Metal-binding</keyword>
<organism evidence="9 10">
    <name type="scientific">Rubroshorea leprosula</name>
    <dbReference type="NCBI Taxonomy" id="152421"/>
    <lineage>
        <taxon>Eukaryota</taxon>
        <taxon>Viridiplantae</taxon>
        <taxon>Streptophyta</taxon>
        <taxon>Embryophyta</taxon>
        <taxon>Tracheophyta</taxon>
        <taxon>Spermatophyta</taxon>
        <taxon>Magnoliopsida</taxon>
        <taxon>eudicotyledons</taxon>
        <taxon>Gunneridae</taxon>
        <taxon>Pentapetalae</taxon>
        <taxon>rosids</taxon>
        <taxon>malvids</taxon>
        <taxon>Malvales</taxon>
        <taxon>Dipterocarpaceae</taxon>
        <taxon>Rubroshorea</taxon>
    </lineage>
</organism>
<evidence type="ECO:0000256" key="1">
    <source>
        <dbReference type="ARBA" id="ARBA00001971"/>
    </source>
</evidence>
<dbReference type="GO" id="GO:0016705">
    <property type="term" value="F:oxidoreductase activity, acting on paired donors, with incorporation or reduction of molecular oxygen"/>
    <property type="evidence" value="ECO:0007669"/>
    <property type="project" value="InterPro"/>
</dbReference>
<feature type="binding site" description="axial binding residue" evidence="8">
    <location>
        <position position="445"/>
    </location>
    <ligand>
        <name>heme</name>
        <dbReference type="ChEBI" id="CHEBI:30413"/>
    </ligand>
    <ligandPart>
        <name>Fe</name>
        <dbReference type="ChEBI" id="CHEBI:18248"/>
    </ligandPart>
</feature>
<dbReference type="PRINTS" id="PR00463">
    <property type="entry name" value="EP450I"/>
</dbReference>
<dbReference type="GO" id="GO:0005506">
    <property type="term" value="F:iron ion binding"/>
    <property type="evidence" value="ECO:0007669"/>
    <property type="project" value="InterPro"/>
</dbReference>
<dbReference type="Gene3D" id="1.10.630.10">
    <property type="entry name" value="Cytochrome P450"/>
    <property type="match status" value="1"/>
</dbReference>
<dbReference type="GO" id="GO:0004497">
    <property type="term" value="F:monooxygenase activity"/>
    <property type="evidence" value="ECO:0007669"/>
    <property type="project" value="UniProtKB-KW"/>
</dbReference>
<accession>A0AAV5J8K6</accession>
<evidence type="ECO:0000256" key="2">
    <source>
        <dbReference type="ARBA" id="ARBA00010617"/>
    </source>
</evidence>
<comment type="similarity">
    <text evidence="2">Belongs to the cytochrome P450 family.</text>
</comment>
<name>A0AAV5J8K6_9ROSI</name>
<evidence type="ECO:0000313" key="10">
    <source>
        <dbReference type="Proteomes" id="UP001054252"/>
    </source>
</evidence>
<evidence type="ECO:0000256" key="5">
    <source>
        <dbReference type="ARBA" id="ARBA00023002"/>
    </source>
</evidence>
<keyword evidence="10" id="KW-1185">Reference proteome</keyword>
<dbReference type="PANTHER" id="PTHR24296">
    <property type="entry name" value="CYTOCHROME P450"/>
    <property type="match status" value="1"/>
</dbReference>
<evidence type="ECO:0000256" key="8">
    <source>
        <dbReference type="PIRSR" id="PIRSR602401-1"/>
    </source>
</evidence>
<dbReference type="InterPro" id="IPR001128">
    <property type="entry name" value="Cyt_P450"/>
</dbReference>
<dbReference type="SUPFAM" id="SSF48264">
    <property type="entry name" value="Cytochrome P450"/>
    <property type="match status" value="1"/>
</dbReference>